<feature type="region of interest" description="Disordered" evidence="1">
    <location>
        <begin position="21"/>
        <end position="53"/>
    </location>
</feature>
<evidence type="ECO:0000313" key="4">
    <source>
        <dbReference type="Proteomes" id="UP001240984"/>
    </source>
</evidence>
<gene>
    <name evidence="3" type="ORF">J2S43_007964</name>
</gene>
<dbReference type="EMBL" id="JAUSRA010000001">
    <property type="protein sequence ID" value="MDP9799452.1"/>
    <property type="molecule type" value="Genomic_DNA"/>
</dbReference>
<evidence type="ECO:0000256" key="1">
    <source>
        <dbReference type="SAM" id="MobiDB-lite"/>
    </source>
</evidence>
<dbReference type="PROSITE" id="PS51257">
    <property type="entry name" value="PROKAR_LIPOPROTEIN"/>
    <property type="match status" value="1"/>
</dbReference>
<comment type="caution">
    <text evidence="3">The sequence shown here is derived from an EMBL/GenBank/DDBJ whole genome shotgun (WGS) entry which is preliminary data.</text>
</comment>
<dbReference type="RefSeq" id="WP_306838344.1">
    <property type="nucleotide sequence ID" value="NZ_JAUSRA010000001.1"/>
</dbReference>
<feature type="signal peptide" evidence="2">
    <location>
        <begin position="1"/>
        <end position="24"/>
    </location>
</feature>
<dbReference type="Proteomes" id="UP001240984">
    <property type="component" value="Unassembled WGS sequence"/>
</dbReference>
<protein>
    <recommendedName>
        <fullName evidence="5">Lipoprotein</fullName>
    </recommendedName>
</protein>
<accession>A0ABT9N6X6</accession>
<proteinExistence type="predicted"/>
<sequence length="165" mass="17941">MIRFTTGVALVLLLAACGAPPSSSSSSDDDVVSLATGPAPSAAAPERPLLRPDATQEEEDRLLNTYYACLKEHGVDITQRGSDATAQNWDAASAACAHLEPEALWERAERTDPHYADRLRDWVTCIRAHGIDAWEHDGHLNFESLPPEEQMPLVDECQAKAFATS</sequence>
<reference evidence="3 4" key="1">
    <citation type="submission" date="2023-07" db="EMBL/GenBank/DDBJ databases">
        <title>Sequencing the genomes of 1000 actinobacteria strains.</title>
        <authorList>
            <person name="Klenk H.-P."/>
        </authorList>
    </citation>
    <scope>NUCLEOTIDE SEQUENCE [LARGE SCALE GENOMIC DNA]</scope>
    <source>
        <strain evidence="3 4">DSM 44710</strain>
    </source>
</reference>
<keyword evidence="4" id="KW-1185">Reference proteome</keyword>
<evidence type="ECO:0008006" key="5">
    <source>
        <dbReference type="Google" id="ProtNLM"/>
    </source>
</evidence>
<evidence type="ECO:0000313" key="3">
    <source>
        <dbReference type="EMBL" id="MDP9799452.1"/>
    </source>
</evidence>
<name>A0ABT9N6X6_9ACTN</name>
<evidence type="ECO:0000256" key="2">
    <source>
        <dbReference type="SAM" id="SignalP"/>
    </source>
</evidence>
<feature type="chain" id="PRO_5047099908" description="Lipoprotein" evidence="2">
    <location>
        <begin position="25"/>
        <end position="165"/>
    </location>
</feature>
<keyword evidence="2" id="KW-0732">Signal</keyword>
<organism evidence="3 4">
    <name type="scientific">Catenuloplanes nepalensis</name>
    <dbReference type="NCBI Taxonomy" id="587533"/>
    <lineage>
        <taxon>Bacteria</taxon>
        <taxon>Bacillati</taxon>
        <taxon>Actinomycetota</taxon>
        <taxon>Actinomycetes</taxon>
        <taxon>Micromonosporales</taxon>
        <taxon>Micromonosporaceae</taxon>
        <taxon>Catenuloplanes</taxon>
    </lineage>
</organism>